<evidence type="ECO:0000313" key="7">
    <source>
        <dbReference type="EMBL" id="PSB57143.1"/>
    </source>
</evidence>
<keyword evidence="4" id="KW-0067">ATP-binding</keyword>
<keyword evidence="1" id="KW-0436">Ligase</keyword>
<dbReference type="AlphaFoldDB" id="A0A2T1GHH3"/>
<organism evidence="7 8">
    <name type="scientific">Chamaesiphon polymorphus CCALA 037</name>
    <dbReference type="NCBI Taxonomy" id="2107692"/>
    <lineage>
        <taxon>Bacteria</taxon>
        <taxon>Bacillati</taxon>
        <taxon>Cyanobacteriota</taxon>
        <taxon>Cyanophyceae</taxon>
        <taxon>Gomontiellales</taxon>
        <taxon>Chamaesiphonaceae</taxon>
        <taxon>Chamaesiphon</taxon>
    </lineage>
</organism>
<dbReference type="GO" id="GO:0005524">
    <property type="term" value="F:ATP binding"/>
    <property type="evidence" value="ECO:0007669"/>
    <property type="project" value="UniProtKB-KW"/>
</dbReference>
<dbReference type="OrthoDB" id="9765517at2"/>
<accession>A0A2T1GHH3</accession>
<dbReference type="SUPFAM" id="SSF56059">
    <property type="entry name" value="Glutathione synthetase ATP-binding domain-like"/>
    <property type="match status" value="1"/>
</dbReference>
<evidence type="ECO:0000313" key="8">
    <source>
        <dbReference type="Proteomes" id="UP000238937"/>
    </source>
</evidence>
<dbReference type="RefSeq" id="WP_106303277.1">
    <property type="nucleotide sequence ID" value="NZ_PVWO01000090.1"/>
</dbReference>
<evidence type="ECO:0000256" key="2">
    <source>
        <dbReference type="ARBA" id="ARBA00022723"/>
    </source>
</evidence>
<dbReference type="Proteomes" id="UP000238937">
    <property type="component" value="Unassembled WGS sequence"/>
</dbReference>
<name>A0A2T1GHH3_9CYAN</name>
<sequence length="447" mass="51480">MRPIKIARRPNWQRHIKENAYQVDALSDAQQKYWVEALPQPFAIEFDRQEETAIAEATELLWEMCVEFLDWFFTEQNAGDVDRRLTALQIRSEYWQAIKNSWERTEPVEDLSLGARFDLAVTTDGQIKLLEINGETPLLGAETVYQWNWFVDYMHNYQRGKYPLPSDASQFNDFWDAIAGQWRRIVAAYNLKQFGISFLVDENLEEDLEMAMQLIQILQDEVDPNIYTQIVYLRGLKDERGSEIQRGLGLDDDGYFVDHVNDRIPVLWKMYDWSDLQNDMANAGTTQALAARLETGEVKIVEPLWKQVLSNKGALAMMWERFKDSDYRQYLLATYLDTDNSYESTQLLLGMHVRKPMLGLEGVAVSIESGFGSLEQKESFGYGAEGFIIQEYIELPQAFDYHYAIGSWSIDGAAAGIIIRGDTSKITGRHCLIIPHIVSDNGLYIPE</sequence>
<evidence type="ECO:0000256" key="4">
    <source>
        <dbReference type="ARBA" id="ARBA00022840"/>
    </source>
</evidence>
<keyword evidence="3" id="KW-0547">Nucleotide-binding</keyword>
<proteinExistence type="predicted"/>
<evidence type="ECO:0000256" key="1">
    <source>
        <dbReference type="ARBA" id="ARBA00022598"/>
    </source>
</evidence>
<keyword evidence="2" id="KW-0479">Metal-binding</keyword>
<keyword evidence="5" id="KW-0460">Magnesium</keyword>
<dbReference type="InterPro" id="IPR005494">
    <property type="entry name" value="GSPS_pre-ATP-grasp-like_dom"/>
</dbReference>
<protein>
    <submittedName>
        <fullName evidence="7">Glutathionylspermidine synthase</fullName>
    </submittedName>
</protein>
<reference evidence="7 8" key="1">
    <citation type="submission" date="2018-03" db="EMBL/GenBank/DDBJ databases">
        <title>The ancient ancestry and fast evolution of plastids.</title>
        <authorList>
            <person name="Moore K.R."/>
            <person name="Magnabosco C."/>
            <person name="Momper L."/>
            <person name="Gold D.A."/>
            <person name="Bosak T."/>
            <person name="Fournier G.P."/>
        </authorList>
    </citation>
    <scope>NUCLEOTIDE SEQUENCE [LARGE SCALE GENOMIC DNA]</scope>
    <source>
        <strain evidence="7 8">CCALA 037</strain>
    </source>
</reference>
<dbReference type="SUPFAM" id="SSF52440">
    <property type="entry name" value="PreATP-grasp domain"/>
    <property type="match status" value="1"/>
</dbReference>
<keyword evidence="8" id="KW-1185">Reference proteome</keyword>
<dbReference type="Gene3D" id="3.30.1490.330">
    <property type="match status" value="1"/>
</dbReference>
<dbReference type="InterPro" id="IPR016185">
    <property type="entry name" value="PreATP-grasp_dom_sf"/>
</dbReference>
<feature type="domain" description="Glutathionylspermidine synthase pre-ATP-grasp-like" evidence="6">
    <location>
        <begin position="12"/>
        <end position="438"/>
    </location>
</feature>
<evidence type="ECO:0000259" key="6">
    <source>
        <dbReference type="Pfam" id="PF03738"/>
    </source>
</evidence>
<dbReference type="GO" id="GO:0016874">
    <property type="term" value="F:ligase activity"/>
    <property type="evidence" value="ECO:0007669"/>
    <property type="project" value="UniProtKB-KW"/>
</dbReference>
<evidence type="ECO:0000256" key="3">
    <source>
        <dbReference type="ARBA" id="ARBA00022741"/>
    </source>
</evidence>
<gene>
    <name evidence="7" type="ORF">C7B77_09390</name>
</gene>
<comment type="caution">
    <text evidence="7">The sequence shown here is derived from an EMBL/GenBank/DDBJ whole genome shotgun (WGS) entry which is preliminary data.</text>
</comment>
<evidence type="ECO:0000256" key="5">
    <source>
        <dbReference type="ARBA" id="ARBA00022842"/>
    </source>
</evidence>
<dbReference type="EMBL" id="PVWO01000090">
    <property type="protein sequence ID" value="PSB57143.1"/>
    <property type="molecule type" value="Genomic_DNA"/>
</dbReference>
<dbReference type="GO" id="GO:0046872">
    <property type="term" value="F:metal ion binding"/>
    <property type="evidence" value="ECO:0007669"/>
    <property type="project" value="UniProtKB-KW"/>
</dbReference>
<dbReference type="Pfam" id="PF03738">
    <property type="entry name" value="GSP_synth"/>
    <property type="match status" value="1"/>
</dbReference>